<keyword evidence="1" id="KW-0732">Signal</keyword>
<feature type="chain" id="PRO_5020405948" evidence="1">
    <location>
        <begin position="30"/>
        <end position="184"/>
    </location>
</feature>
<comment type="caution">
    <text evidence="2">The sequence shown here is derived from an EMBL/GenBank/DDBJ whole genome shotgun (WGS) entry which is preliminary data.</text>
</comment>
<reference evidence="2 3" key="1">
    <citation type="submission" date="2019-03" db="EMBL/GenBank/DDBJ databases">
        <title>Genomic Encyclopedia of Type Strains, Phase IV (KMG-IV): sequencing the most valuable type-strain genomes for metagenomic binning, comparative biology and taxonomic classification.</title>
        <authorList>
            <person name="Goeker M."/>
        </authorList>
    </citation>
    <scope>NUCLEOTIDE SEQUENCE [LARGE SCALE GENOMIC DNA]</scope>
    <source>
        <strain evidence="2 3">DSM 11603</strain>
    </source>
</reference>
<accession>A0A4R6YIW6</accession>
<organism evidence="2 3">
    <name type="scientific">Aquamicrobium defluvii</name>
    <dbReference type="NCBI Taxonomy" id="69279"/>
    <lineage>
        <taxon>Bacteria</taxon>
        <taxon>Pseudomonadati</taxon>
        <taxon>Pseudomonadota</taxon>
        <taxon>Alphaproteobacteria</taxon>
        <taxon>Hyphomicrobiales</taxon>
        <taxon>Phyllobacteriaceae</taxon>
        <taxon>Aquamicrobium</taxon>
    </lineage>
</organism>
<name>A0A4R6YIW6_9HYPH</name>
<dbReference type="EMBL" id="SNZF01000004">
    <property type="protein sequence ID" value="TDR36711.1"/>
    <property type="molecule type" value="Genomic_DNA"/>
</dbReference>
<gene>
    <name evidence="2" type="ORF">DES43_10421</name>
</gene>
<evidence type="ECO:0000313" key="2">
    <source>
        <dbReference type="EMBL" id="TDR36711.1"/>
    </source>
</evidence>
<sequence>MPVSRKTGMLVKLACSSVFAVALSLPAQALDIGGRGPGVSVDSRDGGLGVGVSVGGSRGVNAGAGVGTSKGLGVGAGASVGGRNGVNAGLGASVGGANAVRAGVGLGVGSGISAGVGIGVGTRPGTPGTPGNPGVNPSLPAVVANMPASDVRMLRKRCIDILGNPGAYDAQFAQLCRMLQVASR</sequence>
<keyword evidence="3" id="KW-1185">Reference proteome</keyword>
<dbReference type="Proteomes" id="UP000294958">
    <property type="component" value="Unassembled WGS sequence"/>
</dbReference>
<evidence type="ECO:0000313" key="3">
    <source>
        <dbReference type="Proteomes" id="UP000294958"/>
    </source>
</evidence>
<proteinExistence type="predicted"/>
<protein>
    <submittedName>
        <fullName evidence="2">Uncharacterized protein</fullName>
    </submittedName>
</protein>
<dbReference type="RefSeq" id="WP_245264719.1">
    <property type="nucleotide sequence ID" value="NZ_KK073889.1"/>
</dbReference>
<dbReference type="AlphaFoldDB" id="A0A4R6YIW6"/>
<evidence type="ECO:0000256" key="1">
    <source>
        <dbReference type="SAM" id="SignalP"/>
    </source>
</evidence>
<feature type="signal peptide" evidence="1">
    <location>
        <begin position="1"/>
        <end position="29"/>
    </location>
</feature>